<feature type="compositionally biased region" description="Basic residues" evidence="1">
    <location>
        <begin position="120"/>
        <end position="133"/>
    </location>
</feature>
<dbReference type="EMBL" id="AOEX01000093">
    <property type="protein sequence ID" value="EME53722.1"/>
    <property type="molecule type" value="Genomic_DNA"/>
</dbReference>
<evidence type="ECO:0000256" key="1">
    <source>
        <dbReference type="SAM" id="MobiDB-lite"/>
    </source>
</evidence>
<evidence type="ECO:0000313" key="3">
    <source>
        <dbReference type="Proteomes" id="UP000011731"/>
    </source>
</evidence>
<gene>
    <name evidence="2" type="ORF">G352_23821</name>
</gene>
<protein>
    <submittedName>
        <fullName evidence="2">Uncharacterized protein</fullName>
    </submittedName>
</protein>
<dbReference type="PATRIC" id="fig|1278076.4.peg.4880"/>
<dbReference type="Pfam" id="PF23781">
    <property type="entry name" value="Phage_TAC_16"/>
    <property type="match status" value="1"/>
</dbReference>
<keyword evidence="3" id="KW-1185">Reference proteome</keyword>
<reference evidence="2 3" key="1">
    <citation type="journal article" date="2013" name="Genome Announc.">
        <title>Draft Genome Sequence of Rhodococcus ruber Strain BKS 20-38.</title>
        <authorList>
            <person name="Bala M."/>
            <person name="Kumar S."/>
            <person name="Raghava G.P."/>
            <person name="Mayilraj S."/>
        </authorList>
    </citation>
    <scope>NUCLEOTIDE SEQUENCE [LARGE SCALE GENOMIC DNA]</scope>
    <source>
        <strain evidence="2 3">BKS 20-38</strain>
    </source>
</reference>
<proteinExistence type="predicted"/>
<comment type="caution">
    <text evidence="2">The sequence shown here is derived from an EMBL/GenBank/DDBJ whole genome shotgun (WGS) entry which is preliminary data.</text>
</comment>
<accession>M2YG99</accession>
<sequence length="133" mass="14765">MFDPPPSDVDLFSQIEDVEQGAGRWHPIIVEGITLRARKPQPTALRALTAATSKSVGAAMRNDMVTLFVQDHLDSESWERLLVHMLDPATDFDVKSLGEVMKRIATLGTNRPTVPSSVSRWRRRPTGARSGRS</sequence>
<evidence type="ECO:0000313" key="2">
    <source>
        <dbReference type="EMBL" id="EME53722.1"/>
    </source>
</evidence>
<dbReference type="AlphaFoldDB" id="M2YG99"/>
<organism evidence="2 3">
    <name type="scientific">Rhodococcus ruber BKS 20-38</name>
    <dbReference type="NCBI Taxonomy" id="1278076"/>
    <lineage>
        <taxon>Bacteria</taxon>
        <taxon>Bacillati</taxon>
        <taxon>Actinomycetota</taxon>
        <taxon>Actinomycetes</taxon>
        <taxon>Mycobacteriales</taxon>
        <taxon>Nocardiaceae</taxon>
        <taxon>Rhodococcus</taxon>
    </lineage>
</organism>
<dbReference type="Proteomes" id="UP000011731">
    <property type="component" value="Unassembled WGS sequence"/>
</dbReference>
<name>M2YG99_9NOCA</name>
<feature type="region of interest" description="Disordered" evidence="1">
    <location>
        <begin position="108"/>
        <end position="133"/>
    </location>
</feature>
<dbReference type="InterPro" id="IPR056927">
    <property type="entry name" value="Phage_TAC"/>
</dbReference>